<name>A0AA49JDA5_9BACT</name>
<evidence type="ECO:0000259" key="1">
    <source>
        <dbReference type="Pfam" id="PF13439"/>
    </source>
</evidence>
<reference evidence="2" key="1">
    <citation type="submission" date="2023-08" db="EMBL/GenBank/DDBJ databases">
        <title>Comparative genomics and taxonomic characterization of three novel marine species of genus Marivirga.</title>
        <authorList>
            <person name="Muhammad N."/>
            <person name="Kim S.-G."/>
        </authorList>
    </citation>
    <scope>NUCLEOTIDE SEQUENCE</scope>
    <source>
        <strain evidence="2">BKB1-2</strain>
    </source>
</reference>
<dbReference type="InterPro" id="IPR028098">
    <property type="entry name" value="Glyco_trans_4-like_N"/>
</dbReference>
<evidence type="ECO:0000313" key="2">
    <source>
        <dbReference type="EMBL" id="WKK82553.2"/>
    </source>
</evidence>
<keyword evidence="2" id="KW-0328">Glycosyltransferase</keyword>
<feature type="domain" description="Glycosyltransferase subfamily 4-like N-terminal" evidence="1">
    <location>
        <begin position="74"/>
        <end position="198"/>
    </location>
</feature>
<keyword evidence="2" id="KW-0808">Transferase</keyword>
<organism evidence="2">
    <name type="scientific">Marivirga arenosa</name>
    <dbReference type="NCBI Taxonomy" id="3059076"/>
    <lineage>
        <taxon>Bacteria</taxon>
        <taxon>Pseudomonadati</taxon>
        <taxon>Bacteroidota</taxon>
        <taxon>Cytophagia</taxon>
        <taxon>Cytophagales</taxon>
        <taxon>Marivirgaceae</taxon>
        <taxon>Marivirga</taxon>
    </lineage>
</organism>
<protein>
    <submittedName>
        <fullName evidence="2">Glycosyltransferase</fullName>
        <ecNumber evidence="2">2.4.-.-</ecNumber>
    </submittedName>
</protein>
<sequence length="390" mass="45571">MKNKYRILFVGYWNVDDGLTHATIFPHLEILKKMDSVEYLHFCNTQREGLKEVSRKKVIILSDDYTPLYSKNLPLNHLNKVYDFIQFPKLIKDLCIKHQINFIISRGAPAGALAYLATKKLKIPFIVESFEPHAEYMKAGGTWNEYDPRYIFQKRWERRQIKKAKALITVTQNYREALIHKGVSKERVFVVPCAINHNQFFQDNYIRNKIRDELKVTPSSILGVYAGKFGGLYLEEEAFEIFQQVFKSIENFELLLLTNTDKDWIKKMIELYQLPSNRIHTRFVGYQKVNDYLNAADFAFALYKSNEVSSFLSPVKLAEYWAVGLPVLLTPKVGDEQDWLEEKGLGVIWDNKSKKIFDHILSYDSEKISKVGRNIRSIEIVKSTYKDILI</sequence>
<dbReference type="RefSeq" id="WP_322347615.1">
    <property type="nucleotide sequence ID" value="NZ_CP129968.2"/>
</dbReference>
<gene>
    <name evidence="2" type="ORF">QYS47_11220</name>
</gene>
<dbReference type="EC" id="2.4.-.-" evidence="2"/>
<dbReference type="AlphaFoldDB" id="A0AA49JDA5"/>
<dbReference type="KEGG" id="marp:QYS47_11220"/>
<dbReference type="SUPFAM" id="SSF53756">
    <property type="entry name" value="UDP-Glycosyltransferase/glycogen phosphorylase"/>
    <property type="match status" value="1"/>
</dbReference>
<dbReference type="GO" id="GO:0016757">
    <property type="term" value="F:glycosyltransferase activity"/>
    <property type="evidence" value="ECO:0007669"/>
    <property type="project" value="UniProtKB-KW"/>
</dbReference>
<accession>A0AA49JDA5</accession>
<dbReference type="Pfam" id="PF13439">
    <property type="entry name" value="Glyco_transf_4"/>
    <property type="match status" value="1"/>
</dbReference>
<dbReference type="EMBL" id="CP129968">
    <property type="protein sequence ID" value="WKK82553.2"/>
    <property type="molecule type" value="Genomic_DNA"/>
</dbReference>
<dbReference type="Gene3D" id="3.40.50.2000">
    <property type="entry name" value="Glycogen Phosphorylase B"/>
    <property type="match status" value="2"/>
</dbReference>
<dbReference type="Proteomes" id="UP001232019">
    <property type="component" value="Chromosome"/>
</dbReference>
<proteinExistence type="predicted"/>